<protein>
    <submittedName>
        <fullName evidence="1">Uncharacterized protein</fullName>
    </submittedName>
</protein>
<dbReference type="RefSeq" id="WP_036583615.1">
    <property type="nucleotide sequence ID" value="NZ_KK082193.1"/>
</dbReference>
<accession>A0A9W5W813</accession>
<reference evidence="1 2" key="1">
    <citation type="submission" date="2014-02" db="EMBL/GenBank/DDBJ databases">
        <title>Genome sequence of Paenibacillus darwinianus reveals adaptive mechanisms for survival in Antarctic soils.</title>
        <authorList>
            <person name="Dsouza M."/>
            <person name="Taylor M.W."/>
            <person name="Turner S.J."/>
            <person name="Aislabie J."/>
        </authorList>
    </citation>
    <scope>NUCLEOTIDE SEQUENCE [LARGE SCALE GENOMIC DNA]</scope>
    <source>
        <strain evidence="1 2">CE1</strain>
    </source>
</reference>
<dbReference type="Proteomes" id="UP000053750">
    <property type="component" value="Unassembled WGS sequence"/>
</dbReference>
<name>A0A9W5W813_9BACL</name>
<evidence type="ECO:0000313" key="1">
    <source>
        <dbReference type="EMBL" id="EXX91410.1"/>
    </source>
</evidence>
<dbReference type="EMBL" id="JFHU01000031">
    <property type="protein sequence ID" value="EXX91410.1"/>
    <property type="molecule type" value="Genomic_DNA"/>
</dbReference>
<gene>
    <name evidence="1" type="ORF">BG53_11290</name>
</gene>
<sequence>MNSVKIPQGDTLVKVELTVRELMALTGVRFHENHKVEVEARKKLNEVLEDTYHIEKEAPQLLN</sequence>
<evidence type="ECO:0000313" key="2">
    <source>
        <dbReference type="Proteomes" id="UP000053750"/>
    </source>
</evidence>
<organism evidence="1 2">
    <name type="scientific">Paenibacillus darwinianus</name>
    <dbReference type="NCBI Taxonomy" id="1380763"/>
    <lineage>
        <taxon>Bacteria</taxon>
        <taxon>Bacillati</taxon>
        <taxon>Bacillota</taxon>
        <taxon>Bacilli</taxon>
        <taxon>Bacillales</taxon>
        <taxon>Paenibacillaceae</taxon>
        <taxon>Paenibacillus</taxon>
    </lineage>
</organism>
<dbReference type="AlphaFoldDB" id="A0A9W5W813"/>
<comment type="caution">
    <text evidence="1">The sequence shown here is derived from an EMBL/GenBank/DDBJ whole genome shotgun (WGS) entry which is preliminary data.</text>
</comment>
<dbReference type="OrthoDB" id="2627068at2"/>
<keyword evidence="2" id="KW-1185">Reference proteome</keyword>
<proteinExistence type="predicted"/>